<dbReference type="EC" id="2.7.7.6" evidence="6"/>
<feature type="binding site" evidence="6">
    <location>
        <position position="43"/>
    </location>
    <ligand>
        <name>Zn(2+)</name>
        <dbReference type="ChEBI" id="CHEBI:29105"/>
    </ligand>
</feature>
<evidence type="ECO:0000256" key="1">
    <source>
        <dbReference type="ARBA" id="ARBA00022478"/>
    </source>
</evidence>
<keyword evidence="1 6" id="KW-0240">DNA-directed RNA polymerase</keyword>
<dbReference type="eggNOG" id="arCOG04244">
    <property type="taxonomic scope" value="Archaea"/>
</dbReference>
<keyword evidence="8" id="KW-1185">Reference proteome</keyword>
<comment type="function">
    <text evidence="6">DNA-dependent RNA polymerase (RNAP) catalyzes the transcription of DNA into RNA using the four ribonucleoside triphosphates as substrates.</text>
</comment>
<evidence type="ECO:0000256" key="4">
    <source>
        <dbReference type="ARBA" id="ARBA00022833"/>
    </source>
</evidence>
<keyword evidence="4 6" id="KW-0862">Zinc</keyword>
<dbReference type="Proteomes" id="UP000008136">
    <property type="component" value="Chromosome"/>
</dbReference>
<dbReference type="GO" id="GO:0000428">
    <property type="term" value="C:DNA-directed RNA polymerase complex"/>
    <property type="evidence" value="ECO:0007669"/>
    <property type="project" value="UniProtKB-KW"/>
</dbReference>
<gene>
    <name evidence="6" type="primary">rpo10</name>
    <name evidence="6" type="synonym">rpoN</name>
    <name evidence="7" type="ordered locus">Arcve_1593</name>
</gene>
<comment type="subcellular location">
    <subcellularLocation>
        <location evidence="6">Cytoplasm</location>
    </subcellularLocation>
</comment>
<dbReference type="PROSITE" id="PS01112">
    <property type="entry name" value="RNA_POL_N_8KD"/>
    <property type="match status" value="1"/>
</dbReference>
<dbReference type="GO" id="GO:0006351">
    <property type="term" value="P:DNA-templated transcription"/>
    <property type="evidence" value="ECO:0007669"/>
    <property type="project" value="UniProtKB-UniRule"/>
</dbReference>
<dbReference type="GO" id="GO:0008270">
    <property type="term" value="F:zinc ion binding"/>
    <property type="evidence" value="ECO:0007669"/>
    <property type="project" value="UniProtKB-UniRule"/>
</dbReference>
<dbReference type="GO" id="GO:0003899">
    <property type="term" value="F:DNA-directed RNA polymerase activity"/>
    <property type="evidence" value="ECO:0007669"/>
    <property type="project" value="UniProtKB-UniRule"/>
</dbReference>
<dbReference type="PANTHER" id="PTHR23431:SF3">
    <property type="entry name" value="DNA-DIRECTED RNA POLYMERASES I, II, AND III SUBUNIT RPABC5"/>
    <property type="match status" value="1"/>
</dbReference>
<dbReference type="Pfam" id="PF01194">
    <property type="entry name" value="RNA_pol_N"/>
    <property type="match status" value="1"/>
</dbReference>
<dbReference type="SUPFAM" id="SSF46924">
    <property type="entry name" value="RNA polymerase subunit RPB10"/>
    <property type="match status" value="1"/>
</dbReference>
<evidence type="ECO:0000256" key="3">
    <source>
        <dbReference type="ARBA" id="ARBA00022723"/>
    </source>
</evidence>
<evidence type="ECO:0000313" key="7">
    <source>
        <dbReference type="EMBL" id="AEA47593.1"/>
    </source>
</evidence>
<comment type="cofactor">
    <cofactor evidence="6">
        <name>Zn(2+)</name>
        <dbReference type="ChEBI" id="CHEBI:29105"/>
    </cofactor>
    <text evidence="6">Binds 1 zinc ion.</text>
</comment>
<proteinExistence type="inferred from homology"/>
<comment type="catalytic activity">
    <reaction evidence="6">
        <text>RNA(n) + a ribonucleoside 5'-triphosphate = RNA(n+1) + diphosphate</text>
        <dbReference type="Rhea" id="RHEA:21248"/>
        <dbReference type="Rhea" id="RHEA-COMP:14527"/>
        <dbReference type="Rhea" id="RHEA-COMP:17342"/>
        <dbReference type="ChEBI" id="CHEBI:33019"/>
        <dbReference type="ChEBI" id="CHEBI:61557"/>
        <dbReference type="ChEBI" id="CHEBI:140395"/>
        <dbReference type="EC" id="2.7.7.6"/>
    </reaction>
</comment>
<dbReference type="STRING" id="693661.Arcve_1593"/>
<reference evidence="7 8" key="1">
    <citation type="submission" date="2011-03" db="EMBL/GenBank/DDBJ databases">
        <title>The complete genome of Archaeoglobus veneficus SNP6.</title>
        <authorList>
            <consortium name="US DOE Joint Genome Institute (JGI-PGF)"/>
            <person name="Lucas S."/>
            <person name="Copeland A."/>
            <person name="Lapidus A."/>
            <person name="Bruce D."/>
            <person name="Goodwin L."/>
            <person name="Pitluck S."/>
            <person name="Kyrpides N."/>
            <person name="Mavromatis K."/>
            <person name="Pagani I."/>
            <person name="Ivanova N."/>
            <person name="Mikhailova N."/>
            <person name="Lu M."/>
            <person name="Detter J.C."/>
            <person name="Tapia R."/>
            <person name="Han C."/>
            <person name="Land M."/>
            <person name="Hauser L."/>
            <person name="Markowitz V."/>
            <person name="Cheng J.-F."/>
            <person name="Hugenholtz P."/>
            <person name="Woyke T."/>
            <person name="Wu D."/>
            <person name="Spring S."/>
            <person name="Brambilla E."/>
            <person name="Klenk H.-P."/>
            <person name="Eisen J.A."/>
        </authorList>
    </citation>
    <scope>NUCLEOTIDE SEQUENCE [LARGE SCALE GENOMIC DNA]</scope>
    <source>
        <strain>SNP6</strain>
    </source>
</reference>
<comment type="similarity">
    <text evidence="6">Belongs to the archaeal Rpo10/eukaryotic RPB10 RNA polymerase subunit family.</text>
</comment>
<protein>
    <recommendedName>
        <fullName evidence="6">DNA-directed RNA polymerase subunit Rpo10</fullName>
        <ecNumber evidence="6">2.7.7.6</ecNumber>
    </recommendedName>
    <alternativeName>
        <fullName evidence="6">DNA-directed RNA polymerase subunit N</fullName>
    </alternativeName>
</protein>
<keyword evidence="3 6" id="KW-0479">Metal-binding</keyword>
<dbReference type="PIRSF" id="PIRSF005653">
    <property type="entry name" value="RNA_pol_N/8_sub"/>
    <property type="match status" value="1"/>
</dbReference>
<dbReference type="GO" id="GO:0005737">
    <property type="term" value="C:cytoplasm"/>
    <property type="evidence" value="ECO:0007669"/>
    <property type="project" value="UniProtKB-SubCell"/>
</dbReference>
<feature type="binding site" evidence="6">
    <location>
        <position position="44"/>
    </location>
    <ligand>
        <name>Zn(2+)</name>
        <dbReference type="ChEBI" id="CHEBI:29105"/>
    </ligand>
</feature>
<evidence type="ECO:0000256" key="2">
    <source>
        <dbReference type="ARBA" id="ARBA00022695"/>
    </source>
</evidence>
<evidence type="ECO:0000256" key="6">
    <source>
        <dbReference type="HAMAP-Rule" id="MF_00250"/>
    </source>
</evidence>
<comment type="subunit">
    <text evidence="6">Part of the RNA polymerase complex.</text>
</comment>
<keyword evidence="6" id="KW-0963">Cytoplasm</keyword>
<dbReference type="GO" id="GO:0003677">
    <property type="term" value="F:DNA binding"/>
    <property type="evidence" value="ECO:0007669"/>
    <property type="project" value="InterPro"/>
</dbReference>
<dbReference type="AlphaFoldDB" id="F2KPR5"/>
<organism evidence="7 8">
    <name type="scientific">Archaeoglobus veneficus (strain DSM 11195 / SNP6)</name>
    <dbReference type="NCBI Taxonomy" id="693661"/>
    <lineage>
        <taxon>Archaea</taxon>
        <taxon>Methanobacteriati</taxon>
        <taxon>Methanobacteriota</taxon>
        <taxon>Archaeoglobi</taxon>
        <taxon>Archaeoglobales</taxon>
        <taxon>Archaeoglobaceae</taxon>
        <taxon>Archaeoglobus</taxon>
    </lineage>
</organism>
<dbReference type="HAMAP" id="MF_00250">
    <property type="entry name" value="RNApol_arch_Rpo10"/>
    <property type="match status" value="1"/>
</dbReference>
<dbReference type="OrthoDB" id="371754at2157"/>
<name>F2KPR5_ARCVS</name>
<dbReference type="InterPro" id="IPR000268">
    <property type="entry name" value="RPABC5/Rpb10"/>
</dbReference>
<dbReference type="InterPro" id="IPR023580">
    <property type="entry name" value="RNA_pol_su_RPB10"/>
</dbReference>
<evidence type="ECO:0000313" key="8">
    <source>
        <dbReference type="Proteomes" id="UP000008136"/>
    </source>
</evidence>
<feature type="binding site" evidence="6">
    <location>
        <position position="6"/>
    </location>
    <ligand>
        <name>Zn(2+)</name>
        <dbReference type="ChEBI" id="CHEBI:29105"/>
    </ligand>
</feature>
<dbReference type="RefSeq" id="WP_013684250.1">
    <property type="nucleotide sequence ID" value="NC_015320.1"/>
</dbReference>
<dbReference type="GeneID" id="32167186"/>
<accession>F2KPR5</accession>
<dbReference type="KEGG" id="ave:Arcve_1593"/>
<evidence type="ECO:0000256" key="5">
    <source>
        <dbReference type="ARBA" id="ARBA00023163"/>
    </source>
</evidence>
<dbReference type="PANTHER" id="PTHR23431">
    <property type="entry name" value="DNA-DIRECTED RNA POLYMERASES I, II, AND III SUBUNIT RPABC5 FAMILY MEMBER"/>
    <property type="match status" value="1"/>
</dbReference>
<keyword evidence="2 6" id="KW-0548">Nucleotidyltransferase</keyword>
<dbReference type="Gene3D" id="1.10.10.60">
    <property type="entry name" value="Homeodomain-like"/>
    <property type="match status" value="1"/>
</dbReference>
<dbReference type="EMBL" id="CP002588">
    <property type="protein sequence ID" value="AEA47593.1"/>
    <property type="molecule type" value="Genomic_DNA"/>
</dbReference>
<dbReference type="HOGENOM" id="CLU_143122_2_1_2"/>
<dbReference type="NCBIfam" id="NF003089">
    <property type="entry name" value="PRK04016.1"/>
    <property type="match status" value="1"/>
</dbReference>
<feature type="binding site" evidence="6">
    <location>
        <position position="9"/>
    </location>
    <ligand>
        <name>Zn(2+)</name>
        <dbReference type="ChEBI" id="CHEBI:29105"/>
    </ligand>
</feature>
<dbReference type="InterPro" id="IPR020789">
    <property type="entry name" value="RNA_pol_suN_Zn-BS"/>
</dbReference>
<sequence length="66" mass="7663">MFPVRCFTCGAVIAHKWEEYSKKLEEGKSPKDALDELGINRYCCRRMFLTYKSVIKEFARFHGAVG</sequence>
<keyword evidence="6 7" id="KW-0808">Transferase</keyword>
<keyword evidence="5 6" id="KW-0804">Transcription</keyword>